<dbReference type="InterPro" id="IPR036010">
    <property type="entry name" value="2Fe-2S_ferredoxin-like_sf"/>
</dbReference>
<dbReference type="Pfam" id="PF01799">
    <property type="entry name" value="Fer2_2"/>
    <property type="match status" value="1"/>
</dbReference>
<sequence>MLLRCMINGEQVEKETEPTKRLLDFLREDCGLTGVKEGCSEGECGACTVLLDKKAVTSCTVFAGQVMDREITTIEGLEKNGELDALQEAFIKMGAVQCGFCTPGMILSCKALLYENPHPTVEEIKRAIEGNLCRCTGYEKIVKAVNAVGEGEIK</sequence>
<gene>
    <name evidence="7" type="ORF">A4V09_10555</name>
</gene>
<dbReference type="GO" id="GO:0016491">
    <property type="term" value="F:oxidoreductase activity"/>
    <property type="evidence" value="ECO:0007669"/>
    <property type="project" value="UniProtKB-KW"/>
</dbReference>
<evidence type="ECO:0000256" key="4">
    <source>
        <dbReference type="ARBA" id="ARBA00023004"/>
    </source>
</evidence>
<evidence type="ECO:0000313" key="7">
    <source>
        <dbReference type="EMBL" id="ANU76172.1"/>
    </source>
</evidence>
<evidence type="ECO:0000256" key="2">
    <source>
        <dbReference type="ARBA" id="ARBA00022723"/>
    </source>
</evidence>
<organism evidence="7 8">
    <name type="scientific">Blautia pseudococcoides</name>
    <dbReference type="NCBI Taxonomy" id="1796616"/>
    <lineage>
        <taxon>Bacteria</taxon>
        <taxon>Bacillati</taxon>
        <taxon>Bacillota</taxon>
        <taxon>Clostridia</taxon>
        <taxon>Lachnospirales</taxon>
        <taxon>Lachnospiraceae</taxon>
        <taxon>Blautia</taxon>
    </lineage>
</organism>
<dbReference type="PANTHER" id="PTHR44379">
    <property type="entry name" value="OXIDOREDUCTASE WITH IRON-SULFUR SUBUNIT"/>
    <property type="match status" value="1"/>
</dbReference>
<dbReference type="PANTHER" id="PTHR44379:SF8">
    <property type="entry name" value="XANTHINE DEHYDROGENASE IRON-SULFUR-BINDING SUBUNIT XDHC-RELATED"/>
    <property type="match status" value="1"/>
</dbReference>
<dbReference type="GO" id="GO:0051537">
    <property type="term" value="F:2 iron, 2 sulfur cluster binding"/>
    <property type="evidence" value="ECO:0007669"/>
    <property type="project" value="UniProtKB-KW"/>
</dbReference>
<dbReference type="FunFam" id="1.10.150.120:FF:000003">
    <property type="entry name" value="Carbon monoxide dehydrogenase, small subunit"/>
    <property type="match status" value="1"/>
</dbReference>
<evidence type="ECO:0000256" key="5">
    <source>
        <dbReference type="ARBA" id="ARBA00023014"/>
    </source>
</evidence>
<dbReference type="SUPFAM" id="SSF47741">
    <property type="entry name" value="CO dehydrogenase ISP C-domain like"/>
    <property type="match status" value="1"/>
</dbReference>
<dbReference type="InterPro" id="IPR051452">
    <property type="entry name" value="Diverse_Oxidoreductases"/>
</dbReference>
<evidence type="ECO:0000256" key="3">
    <source>
        <dbReference type="ARBA" id="ARBA00023002"/>
    </source>
</evidence>
<keyword evidence="5" id="KW-0411">Iron-sulfur</keyword>
<evidence type="ECO:0000256" key="1">
    <source>
        <dbReference type="ARBA" id="ARBA00022714"/>
    </source>
</evidence>
<keyword evidence="4" id="KW-0408">Iron</keyword>
<dbReference type="InterPro" id="IPR036884">
    <property type="entry name" value="2Fe-2S-bd_dom_sf"/>
</dbReference>
<dbReference type="PROSITE" id="PS00197">
    <property type="entry name" value="2FE2S_FER_1"/>
    <property type="match status" value="1"/>
</dbReference>
<dbReference type="RefSeq" id="WP_065542346.1">
    <property type="nucleotide sequence ID" value="NZ_CP015405.2"/>
</dbReference>
<dbReference type="InterPro" id="IPR001041">
    <property type="entry name" value="2Fe-2S_ferredoxin-type"/>
</dbReference>
<dbReference type="Gene3D" id="3.10.20.30">
    <property type="match status" value="1"/>
</dbReference>
<dbReference type="PROSITE" id="PS51085">
    <property type="entry name" value="2FE2S_FER_2"/>
    <property type="match status" value="1"/>
</dbReference>
<keyword evidence="1" id="KW-0001">2Fe-2S</keyword>
<dbReference type="Gene3D" id="1.10.150.120">
    <property type="entry name" value="[2Fe-2S]-binding domain"/>
    <property type="match status" value="1"/>
</dbReference>
<dbReference type="OrthoDB" id="9796880at2"/>
<evidence type="ECO:0000259" key="6">
    <source>
        <dbReference type="PROSITE" id="PS51085"/>
    </source>
</evidence>
<dbReference type="InterPro" id="IPR006058">
    <property type="entry name" value="2Fe2S_fd_BS"/>
</dbReference>
<dbReference type="GO" id="GO:0046872">
    <property type="term" value="F:metal ion binding"/>
    <property type="evidence" value="ECO:0007669"/>
    <property type="project" value="UniProtKB-KW"/>
</dbReference>
<dbReference type="STRING" id="1796616.A4V09_10555"/>
<feature type="domain" description="2Fe-2S ferredoxin-type" evidence="6">
    <location>
        <begin position="1"/>
        <end position="77"/>
    </location>
</feature>
<dbReference type="InterPro" id="IPR012675">
    <property type="entry name" value="Beta-grasp_dom_sf"/>
</dbReference>
<dbReference type="KEGG" id="byl:A4V09_10555"/>
<dbReference type="Pfam" id="PF00111">
    <property type="entry name" value="Fer2"/>
    <property type="match status" value="1"/>
</dbReference>
<keyword evidence="8" id="KW-1185">Reference proteome</keyword>
<dbReference type="EMBL" id="CP015405">
    <property type="protein sequence ID" value="ANU76172.1"/>
    <property type="molecule type" value="Genomic_DNA"/>
</dbReference>
<name>A0A1C7ID95_9FIRM</name>
<dbReference type="Proteomes" id="UP000092574">
    <property type="component" value="Chromosome"/>
</dbReference>
<reference evidence="7" key="1">
    <citation type="submission" date="2017-04" db="EMBL/GenBank/DDBJ databases">
        <title>Complete Genome Sequences of Twelve Strains of a Stable Defined Moderately Diverse Mouse Microbiota 2 (sDMDMm2).</title>
        <authorList>
            <person name="Uchimura Y."/>
            <person name="Wyss M."/>
            <person name="Brugiroux S."/>
            <person name="Limenitakis J.P."/>
            <person name="Stecher B."/>
            <person name="McCoy K.D."/>
            <person name="Macpherson A.J."/>
        </authorList>
    </citation>
    <scope>NUCLEOTIDE SEQUENCE</scope>
    <source>
        <strain evidence="7">YL58</strain>
    </source>
</reference>
<proteinExistence type="predicted"/>
<dbReference type="InterPro" id="IPR002888">
    <property type="entry name" value="2Fe-2S-bd"/>
</dbReference>
<dbReference type="SUPFAM" id="SSF54292">
    <property type="entry name" value="2Fe-2S ferredoxin-like"/>
    <property type="match status" value="1"/>
</dbReference>
<evidence type="ECO:0000313" key="8">
    <source>
        <dbReference type="Proteomes" id="UP000092574"/>
    </source>
</evidence>
<keyword evidence="3" id="KW-0560">Oxidoreductase</keyword>
<dbReference type="AlphaFoldDB" id="A0A1C7ID95"/>
<protein>
    <submittedName>
        <fullName evidence="7">(2Fe-2S)-binding protein</fullName>
    </submittedName>
</protein>
<keyword evidence="2" id="KW-0479">Metal-binding</keyword>
<accession>A0A1C7ID95</accession>